<dbReference type="Gene3D" id="2.40.50.140">
    <property type="entry name" value="Nucleic acid-binding proteins"/>
    <property type="match status" value="1"/>
</dbReference>
<dbReference type="Pfam" id="PF14382">
    <property type="entry name" value="ECR1_N"/>
    <property type="match status" value="1"/>
</dbReference>
<keyword evidence="5" id="KW-0131">Cell cycle</keyword>
<proteinExistence type="inferred from homology"/>
<keyword evidence="8" id="KW-1185">Reference proteome</keyword>
<organism evidence="7 8">
    <name type="scientific">Lactuca virosa</name>
    <dbReference type="NCBI Taxonomy" id="75947"/>
    <lineage>
        <taxon>Eukaryota</taxon>
        <taxon>Viridiplantae</taxon>
        <taxon>Streptophyta</taxon>
        <taxon>Embryophyta</taxon>
        <taxon>Tracheophyta</taxon>
        <taxon>Spermatophyta</taxon>
        <taxon>Magnoliopsida</taxon>
        <taxon>eudicotyledons</taxon>
        <taxon>Gunneridae</taxon>
        <taxon>Pentapetalae</taxon>
        <taxon>asterids</taxon>
        <taxon>campanulids</taxon>
        <taxon>Asterales</taxon>
        <taxon>Asteraceae</taxon>
        <taxon>Cichorioideae</taxon>
        <taxon>Cichorieae</taxon>
        <taxon>Lactucinae</taxon>
        <taxon>Lactuca</taxon>
    </lineage>
</organism>
<dbReference type="InterPro" id="IPR039771">
    <property type="entry name" value="Csl4"/>
</dbReference>
<dbReference type="CDD" id="cd05791">
    <property type="entry name" value="S1_CSL4"/>
    <property type="match status" value="1"/>
</dbReference>
<dbReference type="Pfam" id="PF16679">
    <property type="entry name" value="CDT1_C"/>
    <property type="match status" value="1"/>
</dbReference>
<dbReference type="Proteomes" id="UP001157418">
    <property type="component" value="Unassembled WGS sequence"/>
</dbReference>
<dbReference type="GO" id="GO:0006396">
    <property type="term" value="P:RNA processing"/>
    <property type="evidence" value="ECO:0007669"/>
    <property type="project" value="InterPro"/>
</dbReference>
<feature type="domain" description="CDT1 Geminin-binding" evidence="6">
    <location>
        <begin position="301"/>
        <end position="430"/>
    </location>
</feature>
<protein>
    <recommendedName>
        <fullName evidence="6">CDT1 Geminin-binding domain-containing protein</fullName>
    </recommendedName>
</protein>
<dbReference type="GO" id="GO:0000176">
    <property type="term" value="C:nuclear exosome (RNase complex)"/>
    <property type="evidence" value="ECO:0007669"/>
    <property type="project" value="TreeGrafter"/>
</dbReference>
<dbReference type="InterPro" id="IPR036390">
    <property type="entry name" value="WH_DNA-bd_sf"/>
</dbReference>
<dbReference type="InterPro" id="IPR014939">
    <property type="entry name" value="CDT1_Gemini-bd-like"/>
</dbReference>
<dbReference type="GO" id="GO:0003723">
    <property type="term" value="F:RNA binding"/>
    <property type="evidence" value="ECO:0007669"/>
    <property type="project" value="InterPro"/>
</dbReference>
<evidence type="ECO:0000259" key="6">
    <source>
        <dbReference type="SMART" id="SM01075"/>
    </source>
</evidence>
<comment type="similarity">
    <text evidence="2">Belongs to the Cdt1 family.</text>
</comment>
<dbReference type="PANTHER" id="PTHR12686">
    <property type="entry name" value="3'-5' EXORIBONUCLEASE CSL4-RELATED"/>
    <property type="match status" value="1"/>
</dbReference>
<dbReference type="Pfam" id="PF08839">
    <property type="entry name" value="CDT1"/>
    <property type="match status" value="1"/>
</dbReference>
<reference evidence="7 8" key="1">
    <citation type="submission" date="2022-01" db="EMBL/GenBank/DDBJ databases">
        <authorList>
            <person name="Xiong W."/>
            <person name="Schranz E."/>
        </authorList>
    </citation>
    <scope>NUCLEOTIDE SEQUENCE [LARGE SCALE GENOMIC DNA]</scope>
</reference>
<dbReference type="Pfam" id="PF10447">
    <property type="entry name" value="EXOSC1"/>
    <property type="match status" value="1"/>
</dbReference>
<evidence type="ECO:0000256" key="2">
    <source>
        <dbReference type="ARBA" id="ARBA00008356"/>
    </source>
</evidence>
<dbReference type="AlphaFoldDB" id="A0AAU9MDH9"/>
<evidence type="ECO:0000313" key="7">
    <source>
        <dbReference type="EMBL" id="CAH1418873.1"/>
    </source>
</evidence>
<evidence type="ECO:0000256" key="4">
    <source>
        <dbReference type="ARBA" id="ARBA00022835"/>
    </source>
</evidence>
<evidence type="ECO:0000256" key="1">
    <source>
        <dbReference type="ARBA" id="ARBA00004604"/>
    </source>
</evidence>
<accession>A0AAU9MDH9</accession>
<comment type="caution">
    <text evidence="7">The sequence shown here is derived from an EMBL/GenBank/DDBJ whole genome shotgun (WGS) entry which is preliminary data.</text>
</comment>
<dbReference type="InterPro" id="IPR025721">
    <property type="entry name" value="Exosome_cplx_N_dom"/>
</dbReference>
<sequence>MQEKVSEEEMVTPGEVLGKGSEVKAGKGAYLSHHNNTVYASLTGRPSLSAASPESPDQRPTVEVIGHKAHGPVPEPGCVVIARVTKVSARMASADIMCVSSKSVREKFSGIIRQQDVRATEIDKVDMHLSFRPGDIVKALVLSLGDARAYYLSTAQNELGVVSAESMAGGTMVPISWTEMQCPLTGQIEQRKLRSSLLHAAPPKATLLPSPQSSQTQFQYNTDSYLCLRLLSSQSMDQQSKNVEQIAMLPMADKSCSESSTPIKKLHIQSIKHLDASFMSPTPEKTNETLNIRSKKEPAKLPDKYQILSGLFNRMTTSLRLLNLQKKSPTFSNICHQVEKLTGRKFSYTHLAQMKFVLPEAIQTDKILLHNNKTLTMEPDIKVTLLFDIVEGHIEHSPYIALCHTFFSRLLKFVNTHSEGCDVPEAELPEPFNQKEIRSKSLNVDLSVEKEKLPNVEESELLNPSHLEPFFSRHFTKKDNEDTTSEKETGFSSCLDTVKDEKTFEAVNGSTPMKPPLLHNGVSLLTPDLPTPKRSVATEDNKVCQKVMSSSLFTKRSLDFSNPDIEGVVMEEKSNSVSIPSGKVEEKSCLSDLVETIYNIFMSANSSSVTKSELVHKILINNFDIIENGEIEDQIDDVVKKVPDWISKKVAPSGDLLYNINKGLDLKTVTEKLIM</sequence>
<evidence type="ECO:0000313" key="8">
    <source>
        <dbReference type="Proteomes" id="UP001157418"/>
    </source>
</evidence>
<dbReference type="GO" id="GO:0005737">
    <property type="term" value="C:cytoplasm"/>
    <property type="evidence" value="ECO:0007669"/>
    <property type="project" value="TreeGrafter"/>
</dbReference>
<dbReference type="Gene3D" id="1.10.10.1420">
    <property type="entry name" value="DNA replication factor Cdt1, C-terminal WH domain"/>
    <property type="match status" value="1"/>
</dbReference>
<dbReference type="FunFam" id="2.40.50.140:FF:000223">
    <property type="entry name" value="Chromosome 1, whole genome shotgun sequence"/>
    <property type="match status" value="1"/>
</dbReference>
<evidence type="ECO:0000256" key="5">
    <source>
        <dbReference type="ARBA" id="ARBA00023306"/>
    </source>
</evidence>
<gene>
    <name evidence="7" type="ORF">LVIROSA_LOCUS6443</name>
</gene>
<keyword evidence="4" id="KW-0271">Exosome</keyword>
<dbReference type="InterPro" id="IPR032054">
    <property type="entry name" value="Cdt1_C"/>
</dbReference>
<dbReference type="InterPro" id="IPR038090">
    <property type="entry name" value="Cdt1_C_WH_dom_sf"/>
</dbReference>
<dbReference type="SMART" id="SM01075">
    <property type="entry name" value="CDT1"/>
    <property type="match status" value="1"/>
</dbReference>
<keyword evidence="3" id="KW-0963">Cytoplasm</keyword>
<dbReference type="EMBL" id="CAKMRJ010000123">
    <property type="protein sequence ID" value="CAH1418873.1"/>
    <property type="molecule type" value="Genomic_DNA"/>
</dbReference>
<dbReference type="GO" id="GO:0005730">
    <property type="term" value="C:nucleolus"/>
    <property type="evidence" value="ECO:0007669"/>
    <property type="project" value="UniProtKB-SubCell"/>
</dbReference>
<dbReference type="Gene3D" id="2.40.50.100">
    <property type="match status" value="1"/>
</dbReference>
<dbReference type="InterPro" id="IPR012340">
    <property type="entry name" value="NA-bd_OB-fold"/>
</dbReference>
<dbReference type="SUPFAM" id="SSF46785">
    <property type="entry name" value="Winged helix' DNA-binding domain"/>
    <property type="match status" value="1"/>
</dbReference>
<evidence type="ECO:0000256" key="3">
    <source>
        <dbReference type="ARBA" id="ARBA00022490"/>
    </source>
</evidence>
<dbReference type="InterPro" id="IPR019495">
    <property type="entry name" value="EXOSC1_C"/>
</dbReference>
<comment type="subcellular location">
    <subcellularLocation>
        <location evidence="1">Nucleus</location>
        <location evidence="1">Nucleolus</location>
    </subcellularLocation>
</comment>
<dbReference type="PANTHER" id="PTHR12686:SF8">
    <property type="entry name" value="EXOSOME COMPLEX COMPONENT CSL4"/>
    <property type="match status" value="1"/>
</dbReference>
<dbReference type="CDD" id="cd08674">
    <property type="entry name" value="Cdt1_m"/>
    <property type="match status" value="1"/>
</dbReference>
<name>A0AAU9MDH9_9ASTR</name>
<dbReference type="SUPFAM" id="SSF50249">
    <property type="entry name" value="Nucleic acid-binding proteins"/>
    <property type="match status" value="1"/>
</dbReference>